<proteinExistence type="predicted"/>
<dbReference type="Proteomes" id="UP000638848">
    <property type="component" value="Unassembled WGS sequence"/>
</dbReference>
<dbReference type="RefSeq" id="WP_188538696.1">
    <property type="nucleotide sequence ID" value="NZ_BMEQ01000019.1"/>
</dbReference>
<organism evidence="1 2">
    <name type="scientific">Kocuria dechangensis</name>
    <dbReference type="NCBI Taxonomy" id="1176249"/>
    <lineage>
        <taxon>Bacteria</taxon>
        <taxon>Bacillati</taxon>
        <taxon>Actinomycetota</taxon>
        <taxon>Actinomycetes</taxon>
        <taxon>Micrococcales</taxon>
        <taxon>Micrococcaceae</taxon>
        <taxon>Kocuria</taxon>
    </lineage>
</organism>
<name>A0A917H1K2_9MICC</name>
<evidence type="ECO:0000313" key="2">
    <source>
        <dbReference type="Proteomes" id="UP000638848"/>
    </source>
</evidence>
<reference evidence="1" key="2">
    <citation type="submission" date="2020-09" db="EMBL/GenBank/DDBJ databases">
        <authorList>
            <person name="Sun Q."/>
            <person name="Zhou Y."/>
        </authorList>
    </citation>
    <scope>NUCLEOTIDE SEQUENCE</scope>
    <source>
        <strain evidence="1">CGMCC 1.12187</strain>
    </source>
</reference>
<keyword evidence="2" id="KW-1185">Reference proteome</keyword>
<accession>A0A917H1K2</accession>
<protein>
    <submittedName>
        <fullName evidence="1">Uncharacterized protein</fullName>
    </submittedName>
</protein>
<sequence length="236" mass="24460">MNTAPAADEATALLTDSSLEAIVVAETCHPDPVAVAADVNLILSPATPVTAVARRRMREHLAVLTTRVAVQARTEAERDYAAWCAARDLSSETDVDDLLLDTHQRDTATATMVSALLRILHPSTVARADELAGRTGRRVEIPGVAAGTLRTASSTDVSARLVIDEDGTAVVHTCAGTLVVLDLPAPGQDELAVSLYAAVHGLEEEVAAVYAAADPSGWSTAVSHADAARAAAAARV</sequence>
<comment type="caution">
    <text evidence="1">The sequence shown here is derived from an EMBL/GenBank/DDBJ whole genome shotgun (WGS) entry which is preliminary data.</text>
</comment>
<evidence type="ECO:0000313" key="1">
    <source>
        <dbReference type="EMBL" id="GGG64600.1"/>
    </source>
</evidence>
<dbReference type="EMBL" id="BMEQ01000019">
    <property type="protein sequence ID" value="GGG64600.1"/>
    <property type="molecule type" value="Genomic_DNA"/>
</dbReference>
<gene>
    <name evidence="1" type="ORF">GCM10011374_30330</name>
</gene>
<dbReference type="AlphaFoldDB" id="A0A917H1K2"/>
<reference evidence="1" key="1">
    <citation type="journal article" date="2014" name="Int. J. Syst. Evol. Microbiol.">
        <title>Complete genome sequence of Corynebacterium casei LMG S-19264T (=DSM 44701T), isolated from a smear-ripened cheese.</title>
        <authorList>
            <consortium name="US DOE Joint Genome Institute (JGI-PGF)"/>
            <person name="Walter F."/>
            <person name="Albersmeier A."/>
            <person name="Kalinowski J."/>
            <person name="Ruckert C."/>
        </authorList>
    </citation>
    <scope>NUCLEOTIDE SEQUENCE</scope>
    <source>
        <strain evidence="1">CGMCC 1.12187</strain>
    </source>
</reference>